<reference evidence="1" key="1">
    <citation type="submission" date="2020-05" db="EMBL/GenBank/DDBJ databases">
        <title>WGS assembly of Panicum virgatum.</title>
        <authorList>
            <person name="Lovell J.T."/>
            <person name="Jenkins J."/>
            <person name="Shu S."/>
            <person name="Juenger T.E."/>
            <person name="Schmutz J."/>
        </authorList>
    </citation>
    <scope>NUCLEOTIDE SEQUENCE</scope>
    <source>
        <strain evidence="1">AP13</strain>
    </source>
</reference>
<comment type="caution">
    <text evidence="1">The sequence shown here is derived from an EMBL/GenBank/DDBJ whole genome shotgun (WGS) entry which is preliminary data.</text>
</comment>
<dbReference type="AlphaFoldDB" id="A0A8T0XFN7"/>
<dbReference type="Proteomes" id="UP000823388">
    <property type="component" value="Chromosome 1K"/>
</dbReference>
<organism evidence="1 2">
    <name type="scientific">Panicum virgatum</name>
    <name type="common">Blackwell switchgrass</name>
    <dbReference type="NCBI Taxonomy" id="38727"/>
    <lineage>
        <taxon>Eukaryota</taxon>
        <taxon>Viridiplantae</taxon>
        <taxon>Streptophyta</taxon>
        <taxon>Embryophyta</taxon>
        <taxon>Tracheophyta</taxon>
        <taxon>Spermatophyta</taxon>
        <taxon>Magnoliopsida</taxon>
        <taxon>Liliopsida</taxon>
        <taxon>Poales</taxon>
        <taxon>Poaceae</taxon>
        <taxon>PACMAD clade</taxon>
        <taxon>Panicoideae</taxon>
        <taxon>Panicodae</taxon>
        <taxon>Paniceae</taxon>
        <taxon>Panicinae</taxon>
        <taxon>Panicum</taxon>
        <taxon>Panicum sect. Hiantes</taxon>
    </lineage>
</organism>
<proteinExistence type="predicted"/>
<name>A0A8T0XFN7_PANVG</name>
<accession>A0A8T0XFN7</accession>
<evidence type="ECO:0000313" key="1">
    <source>
        <dbReference type="EMBL" id="KAG2658115.1"/>
    </source>
</evidence>
<gene>
    <name evidence="1" type="ORF">PVAP13_1KG260905</name>
</gene>
<evidence type="ECO:0000313" key="2">
    <source>
        <dbReference type="Proteomes" id="UP000823388"/>
    </source>
</evidence>
<keyword evidence="2" id="KW-1185">Reference proteome</keyword>
<protein>
    <submittedName>
        <fullName evidence="1">Uncharacterized protein</fullName>
    </submittedName>
</protein>
<dbReference type="EMBL" id="CM029037">
    <property type="protein sequence ID" value="KAG2658115.1"/>
    <property type="molecule type" value="Genomic_DNA"/>
</dbReference>
<sequence>MERGRQGRKLSTTIMERGRQGMAIPTAKTDGDLEYGRASGFGQLRDRVFFSFETNCVTELRPPDATTFARCYCFAHSRSPRAPRAPSALLLEPLQRRGHERRACSLHVRRFYLDARQFIQR</sequence>